<name>A0A1V9ZSV4_ACHHY</name>
<dbReference type="PANTHER" id="PTHR44329:SF214">
    <property type="entry name" value="PROTEIN KINASE DOMAIN-CONTAINING PROTEIN"/>
    <property type="match status" value="1"/>
</dbReference>
<dbReference type="PROSITE" id="PS50297">
    <property type="entry name" value="ANK_REP_REGION"/>
    <property type="match status" value="1"/>
</dbReference>
<dbReference type="InterPro" id="IPR002110">
    <property type="entry name" value="Ankyrin_rpt"/>
</dbReference>
<dbReference type="SUPFAM" id="SSF48403">
    <property type="entry name" value="Ankyrin repeat"/>
    <property type="match status" value="1"/>
</dbReference>
<keyword evidence="4" id="KW-0808">Transferase</keyword>
<keyword evidence="2" id="KW-0040">ANK repeat</keyword>
<feature type="repeat" description="ANK" evidence="2">
    <location>
        <begin position="76"/>
        <end position="108"/>
    </location>
</feature>
<dbReference type="SUPFAM" id="SSF56112">
    <property type="entry name" value="Protein kinase-like (PK-like)"/>
    <property type="match status" value="2"/>
</dbReference>
<sequence>DFGIFPLAESSVRYYAAQLVLALERFHAEGILCRSLDPTSLMVDAAGQLAVVGLRHSKYVGRGRTFTICGTPEYHSGETPLHAAVKGGHCNIVQLLVDARADCNLVNKDKQTPMTLAERLGLDDVQRILTVHTRPADAELVSAVMSRDVHGLQDLLRRRGNPNATNNVLNMRERTLTLTLGVGRPNARPNCDLPLVVAIKNGRRGCAKRIFATAHKPTCNVAASELTVDYSCRLGQGGCGAVYKAWWRGQAVAVKTGLQAQDVGDLEKEIRAMKAYVVLVLVYVAVLVATAGCDVGPHVQLVLEYMDGGDLRQYLDKKRDSAAVPVEYSPLEVAWVIANALADLHNCGLMHRDLKSLNVLLSSTNYIKVADLGPRACAQRRDKNDHWPSWMAPEVQVPDAKYNASADIYSFGVILTELNTLQMPYADVKMAPWTLMTEVAAGRLRPSLHADCPAWLRELATACITHDPAQRPNAYDIVQKLQRQRRLERILATSDRPVSQVPSMNSSIPCPACGAVLPLKDIMCQMCKTPAPSEATKLDMLLQRIEASDTAISTMLNCGVCNTPASIREEVCRNRDCGASYPSIAAKIQALCSRINVANKLAAA</sequence>
<feature type="domain" description="Protein kinase" evidence="3">
    <location>
        <begin position="228"/>
        <end position="487"/>
    </location>
</feature>
<proteinExistence type="inferred from homology"/>
<dbReference type="GO" id="GO:0005524">
    <property type="term" value="F:ATP binding"/>
    <property type="evidence" value="ECO:0007669"/>
    <property type="project" value="InterPro"/>
</dbReference>
<keyword evidence="5" id="KW-1185">Reference proteome</keyword>
<dbReference type="PROSITE" id="PS50011">
    <property type="entry name" value="PROTEIN_KINASE_DOM"/>
    <property type="match status" value="2"/>
</dbReference>
<dbReference type="PROSITE" id="PS00108">
    <property type="entry name" value="PROTEIN_KINASE_ST"/>
    <property type="match status" value="1"/>
</dbReference>
<organism evidence="4 5">
    <name type="scientific">Achlya hypogyna</name>
    <name type="common">Oomycete</name>
    <name type="synonym">Protoachlya hypogyna</name>
    <dbReference type="NCBI Taxonomy" id="1202772"/>
    <lineage>
        <taxon>Eukaryota</taxon>
        <taxon>Sar</taxon>
        <taxon>Stramenopiles</taxon>
        <taxon>Oomycota</taxon>
        <taxon>Saprolegniomycetes</taxon>
        <taxon>Saprolegniales</taxon>
        <taxon>Achlyaceae</taxon>
        <taxon>Achlya</taxon>
    </lineage>
</organism>
<dbReference type="InterPro" id="IPR051681">
    <property type="entry name" value="Ser/Thr_Kinases-Pseudokinases"/>
</dbReference>
<dbReference type="STRING" id="1202772.A0A1V9ZSV4"/>
<accession>A0A1V9ZSV4</accession>
<dbReference type="PROSITE" id="PS50088">
    <property type="entry name" value="ANK_REPEAT"/>
    <property type="match status" value="1"/>
</dbReference>
<dbReference type="Gene3D" id="1.10.510.10">
    <property type="entry name" value="Transferase(Phosphotransferase) domain 1"/>
    <property type="match status" value="1"/>
</dbReference>
<comment type="caution">
    <text evidence="4">The sequence shown here is derived from an EMBL/GenBank/DDBJ whole genome shotgun (WGS) entry which is preliminary data.</text>
</comment>
<dbReference type="Gene3D" id="3.30.200.20">
    <property type="entry name" value="Phosphorylase Kinase, domain 1"/>
    <property type="match status" value="1"/>
</dbReference>
<dbReference type="GO" id="GO:0004674">
    <property type="term" value="F:protein serine/threonine kinase activity"/>
    <property type="evidence" value="ECO:0007669"/>
    <property type="project" value="TreeGrafter"/>
</dbReference>
<dbReference type="EMBL" id="JNBR01000016">
    <property type="protein sequence ID" value="OQS01059.1"/>
    <property type="molecule type" value="Genomic_DNA"/>
</dbReference>
<evidence type="ECO:0000259" key="3">
    <source>
        <dbReference type="PROSITE" id="PS50011"/>
    </source>
</evidence>
<dbReference type="Pfam" id="PF07714">
    <property type="entry name" value="PK_Tyr_Ser-Thr"/>
    <property type="match status" value="1"/>
</dbReference>
<protein>
    <submittedName>
        <fullName evidence="4">Protein kinase</fullName>
    </submittedName>
</protein>
<dbReference type="Proteomes" id="UP000243579">
    <property type="component" value="Unassembled WGS sequence"/>
</dbReference>
<dbReference type="Gene3D" id="1.25.40.20">
    <property type="entry name" value="Ankyrin repeat-containing domain"/>
    <property type="match status" value="1"/>
</dbReference>
<dbReference type="SMART" id="SM00220">
    <property type="entry name" value="S_TKc"/>
    <property type="match status" value="1"/>
</dbReference>
<dbReference type="OrthoDB" id="77576at2759"/>
<dbReference type="InterPro" id="IPR008271">
    <property type="entry name" value="Ser/Thr_kinase_AS"/>
</dbReference>
<reference evidence="4 5" key="1">
    <citation type="journal article" date="2014" name="Genome Biol. Evol.">
        <title>The secreted proteins of Achlya hypogyna and Thraustotheca clavata identify the ancestral oomycete secretome and reveal gene acquisitions by horizontal gene transfer.</title>
        <authorList>
            <person name="Misner I."/>
            <person name="Blouin N."/>
            <person name="Leonard G."/>
            <person name="Richards T.A."/>
            <person name="Lane C.E."/>
        </authorList>
    </citation>
    <scope>NUCLEOTIDE SEQUENCE [LARGE SCALE GENOMIC DNA]</scope>
    <source>
        <strain evidence="4 5">ATCC 48635</strain>
    </source>
</reference>
<feature type="non-terminal residue" evidence="4">
    <location>
        <position position="1"/>
    </location>
</feature>
<evidence type="ECO:0000313" key="5">
    <source>
        <dbReference type="Proteomes" id="UP000243579"/>
    </source>
</evidence>
<evidence type="ECO:0000313" key="4">
    <source>
        <dbReference type="EMBL" id="OQS01059.1"/>
    </source>
</evidence>
<keyword evidence="4" id="KW-0418">Kinase</keyword>
<dbReference type="InterPro" id="IPR036770">
    <property type="entry name" value="Ankyrin_rpt-contain_sf"/>
</dbReference>
<dbReference type="PANTHER" id="PTHR44329">
    <property type="entry name" value="SERINE/THREONINE-PROTEIN KINASE TNNI3K-RELATED"/>
    <property type="match status" value="1"/>
</dbReference>
<gene>
    <name evidence="4" type="ORF">ACHHYP_01886</name>
</gene>
<dbReference type="PRINTS" id="PR00109">
    <property type="entry name" value="TYRKINASE"/>
</dbReference>
<evidence type="ECO:0000256" key="1">
    <source>
        <dbReference type="ARBA" id="ARBA00005843"/>
    </source>
</evidence>
<evidence type="ECO:0000256" key="2">
    <source>
        <dbReference type="PROSITE-ProRule" id="PRU00023"/>
    </source>
</evidence>
<dbReference type="AlphaFoldDB" id="A0A1V9ZSV4"/>
<feature type="domain" description="Protein kinase" evidence="3">
    <location>
        <begin position="1"/>
        <end position="212"/>
    </location>
</feature>
<dbReference type="InterPro" id="IPR001245">
    <property type="entry name" value="Ser-Thr/Tyr_kinase_cat_dom"/>
</dbReference>
<dbReference type="SMART" id="SM00248">
    <property type="entry name" value="ANK"/>
    <property type="match status" value="2"/>
</dbReference>
<dbReference type="Pfam" id="PF13857">
    <property type="entry name" value="Ank_5"/>
    <property type="match status" value="1"/>
</dbReference>
<dbReference type="InterPro" id="IPR011009">
    <property type="entry name" value="Kinase-like_dom_sf"/>
</dbReference>
<dbReference type="InterPro" id="IPR000719">
    <property type="entry name" value="Prot_kinase_dom"/>
</dbReference>
<comment type="similarity">
    <text evidence="1">Belongs to the protein kinase superfamily. TKL Ser/Thr protein kinase family.</text>
</comment>